<name>A0A167TCD8_9AGAM</name>
<dbReference type="Proteomes" id="UP000076532">
    <property type="component" value="Unassembled WGS sequence"/>
</dbReference>
<sequence length="266" mass="29773">MSTTPEYLDPDKWAAVLGLIDSLDPSLQALTEQQRIAIFNHRLYVPVNQHLKSGPQATIEHVSFAVHFTAKYLHLLIDRLINLPLQSGDIIAKDHPLENIYHIAFKFTDPNYIGKYMVSDHPTAEGGRQIASVMADRLIDVASTVNDLQNIRAPFSELQKFELVIDRTLGTLTMLIIAKKRNTLSATMSSTLTGILNTWSTRTPWDREPNNFSMRSSMVLSGILNADSIGLQALMRERRRSLGGRDSCALPSCQIEQGLKTCQRSL</sequence>
<reference evidence="1 2" key="1">
    <citation type="journal article" date="2016" name="Mol. Biol. Evol.">
        <title>Comparative Genomics of Early-Diverging Mushroom-Forming Fungi Provides Insights into the Origins of Lignocellulose Decay Capabilities.</title>
        <authorList>
            <person name="Nagy L.G."/>
            <person name="Riley R."/>
            <person name="Tritt A."/>
            <person name="Adam C."/>
            <person name="Daum C."/>
            <person name="Floudas D."/>
            <person name="Sun H."/>
            <person name="Yadav J.S."/>
            <person name="Pangilinan J."/>
            <person name="Larsson K.H."/>
            <person name="Matsuura K."/>
            <person name="Barry K."/>
            <person name="Labutti K."/>
            <person name="Kuo R."/>
            <person name="Ohm R.A."/>
            <person name="Bhattacharya S.S."/>
            <person name="Shirouzu T."/>
            <person name="Yoshinaga Y."/>
            <person name="Martin F.M."/>
            <person name="Grigoriev I.V."/>
            <person name="Hibbett D.S."/>
        </authorList>
    </citation>
    <scope>NUCLEOTIDE SEQUENCE [LARGE SCALE GENOMIC DNA]</scope>
    <source>
        <strain evidence="1 2">CBS 109695</strain>
    </source>
</reference>
<accession>A0A167TCD8</accession>
<dbReference type="STRING" id="436010.A0A167TCD8"/>
<evidence type="ECO:0000313" key="1">
    <source>
        <dbReference type="EMBL" id="KZP02791.1"/>
    </source>
</evidence>
<keyword evidence="2" id="KW-1185">Reference proteome</keyword>
<dbReference type="AlphaFoldDB" id="A0A167TCD8"/>
<protein>
    <submittedName>
        <fullName evidence="1">Uncharacterized protein</fullName>
    </submittedName>
</protein>
<evidence type="ECO:0000313" key="2">
    <source>
        <dbReference type="Proteomes" id="UP000076532"/>
    </source>
</evidence>
<gene>
    <name evidence="1" type="ORF">FIBSPDRAFT_1055648</name>
</gene>
<organism evidence="1 2">
    <name type="scientific">Athelia psychrophila</name>
    <dbReference type="NCBI Taxonomy" id="1759441"/>
    <lineage>
        <taxon>Eukaryota</taxon>
        <taxon>Fungi</taxon>
        <taxon>Dikarya</taxon>
        <taxon>Basidiomycota</taxon>
        <taxon>Agaricomycotina</taxon>
        <taxon>Agaricomycetes</taxon>
        <taxon>Agaricomycetidae</taxon>
        <taxon>Atheliales</taxon>
        <taxon>Atheliaceae</taxon>
        <taxon>Athelia</taxon>
    </lineage>
</organism>
<dbReference type="OrthoDB" id="432970at2759"/>
<proteinExistence type="predicted"/>
<dbReference type="EMBL" id="KV418306">
    <property type="protein sequence ID" value="KZP02791.1"/>
    <property type="molecule type" value="Genomic_DNA"/>
</dbReference>